<dbReference type="PROSITE" id="PS50127">
    <property type="entry name" value="UBC_2"/>
    <property type="match status" value="1"/>
</dbReference>
<dbReference type="Gene3D" id="3.10.110.10">
    <property type="entry name" value="Ubiquitin Conjugating Enzyme"/>
    <property type="match status" value="1"/>
</dbReference>
<feature type="compositionally biased region" description="Polar residues" evidence="1">
    <location>
        <begin position="100"/>
        <end position="124"/>
    </location>
</feature>
<dbReference type="SUPFAM" id="SSF54495">
    <property type="entry name" value="UBC-like"/>
    <property type="match status" value="1"/>
</dbReference>
<evidence type="ECO:0000259" key="3">
    <source>
        <dbReference type="PROSITE" id="PS50127"/>
    </source>
</evidence>
<dbReference type="GO" id="GO:0061631">
    <property type="term" value="F:ubiquitin conjugating enzyme activity"/>
    <property type="evidence" value="ECO:0007669"/>
    <property type="project" value="UniProtKB-EC"/>
</dbReference>
<reference evidence="4" key="1">
    <citation type="submission" date="2023-02" db="EMBL/GenBank/DDBJ databases">
        <title>Mating type loci evolution in Malassezia.</title>
        <authorList>
            <person name="Coelho M.A."/>
        </authorList>
    </citation>
    <scope>NUCLEOTIDE SEQUENCE</scope>
    <source>
        <strain evidence="4">CBS 14136</strain>
    </source>
</reference>
<protein>
    <submittedName>
        <fullName evidence="4">E2 ubiquitin-conjugating enzyme</fullName>
        <ecNumber evidence="4">2.3.2.23</ecNumber>
    </submittedName>
</protein>
<dbReference type="EMBL" id="CP118378">
    <property type="protein sequence ID" value="WFD44379.1"/>
    <property type="molecule type" value="Genomic_DNA"/>
</dbReference>
<keyword evidence="5" id="KW-1185">Reference proteome</keyword>
<feature type="domain" description="UBC core" evidence="3">
    <location>
        <begin position="1"/>
        <end position="66"/>
    </location>
</feature>
<feature type="transmembrane region" description="Helical" evidence="2">
    <location>
        <begin position="12"/>
        <end position="37"/>
    </location>
</feature>
<evidence type="ECO:0000313" key="4">
    <source>
        <dbReference type="EMBL" id="WFD44379.1"/>
    </source>
</evidence>
<dbReference type="InterPro" id="IPR016135">
    <property type="entry name" value="UBQ-conjugating_enzyme/RWD"/>
</dbReference>
<evidence type="ECO:0000256" key="2">
    <source>
        <dbReference type="SAM" id="Phobius"/>
    </source>
</evidence>
<feature type="region of interest" description="Disordered" evidence="1">
    <location>
        <begin position="78"/>
        <end position="124"/>
    </location>
</feature>
<accession>A0AAF0FCQ8</accession>
<keyword evidence="2" id="KW-0472">Membrane</keyword>
<keyword evidence="4" id="KW-0808">Transferase</keyword>
<organism evidence="4 5">
    <name type="scientific">Malassezia psittaci</name>
    <dbReference type="NCBI Taxonomy" id="1821823"/>
    <lineage>
        <taxon>Eukaryota</taxon>
        <taxon>Fungi</taxon>
        <taxon>Dikarya</taxon>
        <taxon>Basidiomycota</taxon>
        <taxon>Ustilaginomycotina</taxon>
        <taxon>Malasseziomycetes</taxon>
        <taxon>Malasseziales</taxon>
        <taxon>Malasseziaceae</taxon>
        <taxon>Malassezia</taxon>
    </lineage>
</organism>
<keyword evidence="2" id="KW-1133">Transmembrane helix</keyword>
<feature type="transmembrane region" description="Helical" evidence="2">
    <location>
        <begin position="135"/>
        <end position="153"/>
    </location>
</feature>
<evidence type="ECO:0000256" key="1">
    <source>
        <dbReference type="SAM" id="MobiDB-lite"/>
    </source>
</evidence>
<gene>
    <name evidence="4" type="primary">UBC6</name>
    <name evidence="4" type="ORF">MPSI1_003047</name>
</gene>
<keyword evidence="2" id="KW-0812">Transmembrane</keyword>
<keyword evidence="4" id="KW-0012">Acyltransferase</keyword>
<dbReference type="Proteomes" id="UP001214628">
    <property type="component" value="Chromosome 4"/>
</dbReference>
<name>A0AAF0FCQ8_9BASI</name>
<dbReference type="EC" id="2.3.2.23" evidence="4"/>
<proteinExistence type="predicted"/>
<evidence type="ECO:0000313" key="5">
    <source>
        <dbReference type="Proteomes" id="UP001214628"/>
    </source>
</evidence>
<sequence length="158" mass="17152">MSDFHPGSWNPAWSVSSILIGLLSFMCTDELTTGSVLGSERERRALAAQSHAYNLRQKKFLQMFSDYAGSVSRDLPNMTKPATTIDQSTSSESKKRISANAGSCTDSQTPSKDTASTLDNASQANTNQSFTSKRVFLWTATAVTGILFIAKVVEKLAM</sequence>
<feature type="compositionally biased region" description="Polar residues" evidence="1">
    <location>
        <begin position="80"/>
        <end position="91"/>
    </location>
</feature>
<dbReference type="InterPro" id="IPR000608">
    <property type="entry name" value="UBC"/>
</dbReference>
<dbReference type="AlphaFoldDB" id="A0AAF0FCQ8"/>